<dbReference type="InterPro" id="IPR045058">
    <property type="entry name" value="GIMA/IAN/Toc"/>
</dbReference>
<evidence type="ECO:0000313" key="6">
    <source>
        <dbReference type="EMBL" id="OWF41530.1"/>
    </source>
</evidence>
<dbReference type="Gene3D" id="3.40.50.300">
    <property type="entry name" value="P-loop containing nucleotide triphosphate hydrolases"/>
    <property type="match status" value="1"/>
</dbReference>
<evidence type="ECO:0000256" key="1">
    <source>
        <dbReference type="ARBA" id="ARBA00008535"/>
    </source>
</evidence>
<dbReference type="PANTHER" id="PTHR10903:SF184">
    <property type="entry name" value="GTP-BINDING PROTEIN A"/>
    <property type="match status" value="1"/>
</dbReference>
<gene>
    <name evidence="6" type="ORF">KP79_PYT11885</name>
</gene>
<reference evidence="6 7" key="1">
    <citation type="journal article" date="2017" name="Nat. Ecol. Evol.">
        <title>Scallop genome provides insights into evolution of bilaterian karyotype and development.</title>
        <authorList>
            <person name="Wang S."/>
            <person name="Zhang J."/>
            <person name="Jiao W."/>
            <person name="Li J."/>
            <person name="Xun X."/>
            <person name="Sun Y."/>
            <person name="Guo X."/>
            <person name="Huan P."/>
            <person name="Dong B."/>
            <person name="Zhang L."/>
            <person name="Hu X."/>
            <person name="Sun X."/>
            <person name="Wang J."/>
            <person name="Zhao C."/>
            <person name="Wang Y."/>
            <person name="Wang D."/>
            <person name="Huang X."/>
            <person name="Wang R."/>
            <person name="Lv J."/>
            <person name="Li Y."/>
            <person name="Zhang Z."/>
            <person name="Liu B."/>
            <person name="Lu W."/>
            <person name="Hui Y."/>
            <person name="Liang J."/>
            <person name="Zhou Z."/>
            <person name="Hou R."/>
            <person name="Li X."/>
            <person name="Liu Y."/>
            <person name="Li H."/>
            <person name="Ning X."/>
            <person name="Lin Y."/>
            <person name="Zhao L."/>
            <person name="Xing Q."/>
            <person name="Dou J."/>
            <person name="Li Y."/>
            <person name="Mao J."/>
            <person name="Guo H."/>
            <person name="Dou H."/>
            <person name="Li T."/>
            <person name="Mu C."/>
            <person name="Jiang W."/>
            <person name="Fu Q."/>
            <person name="Fu X."/>
            <person name="Miao Y."/>
            <person name="Liu J."/>
            <person name="Yu Q."/>
            <person name="Li R."/>
            <person name="Liao H."/>
            <person name="Li X."/>
            <person name="Kong Y."/>
            <person name="Jiang Z."/>
            <person name="Chourrout D."/>
            <person name="Li R."/>
            <person name="Bao Z."/>
        </authorList>
    </citation>
    <scope>NUCLEOTIDE SEQUENCE [LARGE SCALE GENOMIC DNA]</scope>
    <source>
        <strain evidence="6 7">PY_sf001</strain>
    </source>
</reference>
<dbReference type="InterPro" id="IPR027417">
    <property type="entry name" value="P-loop_NTPase"/>
</dbReference>
<evidence type="ECO:0000256" key="4">
    <source>
        <dbReference type="SAM" id="Coils"/>
    </source>
</evidence>
<dbReference type="PANTHER" id="PTHR10903">
    <property type="entry name" value="GTPASE, IMAP FAMILY MEMBER-RELATED"/>
    <property type="match status" value="1"/>
</dbReference>
<keyword evidence="2" id="KW-0547">Nucleotide-binding</keyword>
<organism evidence="6 7">
    <name type="scientific">Mizuhopecten yessoensis</name>
    <name type="common">Japanese scallop</name>
    <name type="synonym">Patinopecten yessoensis</name>
    <dbReference type="NCBI Taxonomy" id="6573"/>
    <lineage>
        <taxon>Eukaryota</taxon>
        <taxon>Metazoa</taxon>
        <taxon>Spiralia</taxon>
        <taxon>Lophotrochozoa</taxon>
        <taxon>Mollusca</taxon>
        <taxon>Bivalvia</taxon>
        <taxon>Autobranchia</taxon>
        <taxon>Pteriomorphia</taxon>
        <taxon>Pectinida</taxon>
        <taxon>Pectinoidea</taxon>
        <taxon>Pectinidae</taxon>
        <taxon>Mizuhopecten</taxon>
    </lineage>
</organism>
<dbReference type="OrthoDB" id="10061751at2759"/>
<comment type="caution">
    <text evidence="6">The sequence shown here is derived from an EMBL/GenBank/DDBJ whole genome shotgun (WGS) entry which is preliminary data.</text>
</comment>
<name>A0A210PYG2_MIZYE</name>
<dbReference type="PROSITE" id="PS51720">
    <property type="entry name" value="G_AIG1"/>
    <property type="match status" value="1"/>
</dbReference>
<keyword evidence="3" id="KW-0342">GTP-binding</keyword>
<evidence type="ECO:0000259" key="5">
    <source>
        <dbReference type="PROSITE" id="PS51720"/>
    </source>
</evidence>
<evidence type="ECO:0000313" key="7">
    <source>
        <dbReference type="Proteomes" id="UP000242188"/>
    </source>
</evidence>
<dbReference type="FunFam" id="3.40.50.300:FF:000366">
    <property type="entry name" value="GTPase, IMAP family member 2"/>
    <property type="match status" value="1"/>
</dbReference>
<dbReference type="AlphaFoldDB" id="A0A210PYG2"/>
<dbReference type="Pfam" id="PF04548">
    <property type="entry name" value="AIG1"/>
    <property type="match status" value="1"/>
</dbReference>
<feature type="coiled-coil region" evidence="4">
    <location>
        <begin position="236"/>
        <end position="291"/>
    </location>
</feature>
<proteinExistence type="inferred from homology"/>
<dbReference type="GO" id="GO:0005525">
    <property type="term" value="F:GTP binding"/>
    <property type="evidence" value="ECO:0007669"/>
    <property type="project" value="UniProtKB-KW"/>
</dbReference>
<dbReference type="SUPFAM" id="SSF52540">
    <property type="entry name" value="P-loop containing nucleoside triphosphate hydrolases"/>
    <property type="match status" value="1"/>
</dbReference>
<accession>A0A210PYG2</accession>
<dbReference type="EMBL" id="NEDP02005383">
    <property type="protein sequence ID" value="OWF41530.1"/>
    <property type="molecule type" value="Genomic_DNA"/>
</dbReference>
<dbReference type="STRING" id="6573.A0A210PYG2"/>
<protein>
    <submittedName>
        <fullName evidence="6">GTPase IMAP family member 7</fullName>
    </submittedName>
</protein>
<dbReference type="Proteomes" id="UP000242188">
    <property type="component" value="Unassembled WGS sequence"/>
</dbReference>
<dbReference type="InterPro" id="IPR006703">
    <property type="entry name" value="G_AIG1"/>
</dbReference>
<keyword evidence="7" id="KW-1185">Reference proteome</keyword>
<evidence type="ECO:0000256" key="3">
    <source>
        <dbReference type="ARBA" id="ARBA00023134"/>
    </source>
</evidence>
<keyword evidence="4" id="KW-0175">Coiled coil</keyword>
<comment type="similarity">
    <text evidence="1">Belongs to the TRAFAC class TrmE-Era-EngA-EngB-Septin-like GTPase superfamily. AIG1/Toc34/Toc159-like paraseptin GTPase family. IAN subfamily.</text>
</comment>
<feature type="domain" description="AIG1-type G" evidence="5">
    <location>
        <begin position="17"/>
        <end position="222"/>
    </location>
</feature>
<sequence length="305" mass="34593">MANNDKWSPHLRQEDTSRTLRIVLIGKTGTGKSAVGNTLLGRNVFESKPSPTSITTNVQIAEEERFGKTLVVVDTPGFLDTNMDKGKLAEQLLLCTGLACPGVHAFLLVFSLRQRYIEEDQKAIEWMKKVFCENIMKHTIAVFTDKDVIDRDGSSLNRYISKMSAELRNTIKSCKGGRVCISNIGDKREEAAELVINMVRKVVRVNGGENQYFRTELFDEMTRKIDIRIDQILAGNDTILEKISKLEEEMTLLTGEDPRLQSKRRELEQRIEGLRKKLKNECSARKEATSETTCDVFTMFYTAIT</sequence>
<evidence type="ECO:0000256" key="2">
    <source>
        <dbReference type="ARBA" id="ARBA00022741"/>
    </source>
</evidence>